<dbReference type="SUPFAM" id="SSF51445">
    <property type="entry name" value="(Trans)glycosidases"/>
    <property type="match status" value="1"/>
</dbReference>
<dbReference type="InterPro" id="IPR006047">
    <property type="entry name" value="GH13_cat_dom"/>
</dbReference>
<keyword evidence="4" id="KW-1185">Reference proteome</keyword>
<evidence type="ECO:0000256" key="1">
    <source>
        <dbReference type="ARBA" id="ARBA00008061"/>
    </source>
</evidence>
<proteinExistence type="inferred from homology"/>
<dbReference type="GO" id="GO:0004556">
    <property type="term" value="F:alpha-amylase activity"/>
    <property type="evidence" value="ECO:0007669"/>
    <property type="project" value="TreeGrafter"/>
</dbReference>
<dbReference type="PANTHER" id="PTHR10357:SF179">
    <property type="entry name" value="NEUTRAL AND BASIC AMINO ACID TRANSPORT PROTEIN RBAT"/>
    <property type="match status" value="1"/>
</dbReference>
<dbReference type="SMART" id="SM00642">
    <property type="entry name" value="Aamy"/>
    <property type="match status" value="1"/>
</dbReference>
<name>A0A7G1NQC6_9ACTN</name>
<dbReference type="Proteomes" id="UP000516444">
    <property type="component" value="Chromosome"/>
</dbReference>
<gene>
    <name evidence="3" type="ORF">GCM10017557_03020</name>
</gene>
<dbReference type="KEGG" id="sgm:GCM10017557_03020"/>
<dbReference type="Gene3D" id="3.20.20.80">
    <property type="entry name" value="Glycosidases"/>
    <property type="match status" value="1"/>
</dbReference>
<comment type="similarity">
    <text evidence="1">Belongs to the glycosyl hydrolase 13 family.</text>
</comment>
<feature type="domain" description="Glycosyl hydrolase family 13 catalytic" evidence="2">
    <location>
        <begin position="24"/>
        <end position="413"/>
    </location>
</feature>
<sequence>MAAPQPGTTPGHTDDWWRGAAIYQVYPRSFADGDGDGTGDLAGVRSRLPYLAELGVDAIWFTPWYLSPLADGGYDVADYRTIDPAFGDLDEAERLIVEARELGIRTIVDIVPNHVSDQHAWFRSALAAGPGSPERKLFHFRPGRGEHGELPPNDWPSQFSGRTWTRVEDGEWYLHLFTPEQPDLNWAHPAVREEHEEVLRFWFERGVAGVRIDSAALPAKDPDLPDFVEGRDPHPYIDRDDLHEIYRSWRRIADEYDGVFVGEVWLPDSERFARYLRPDELHTAFNFSFLSCPWDAVRLRAAIDDTLAEHAPVGAPATWVLCNHDVTRTATRYGRQDTGFDFATKTFGTPADLRLGTRRARAAALLTLALPGSVYIYQGEELGLPEAEIPRDRIQDPMHFRSGGTDPGRDGCRVPLPWTADAPYAGFGSRTEPWLPQPEGWSAYAADRQAADPGSMLNLYRAALELRRADPALGDGPLRWLSSSDGSDGSDGVLTFRRSPDLICVANLADTPAALPAHAEILLSSGPLDTDGRLPSDTAVWLRAQK</sequence>
<dbReference type="CDD" id="cd11332">
    <property type="entry name" value="AmyAc_OligoGlu_TS"/>
    <property type="match status" value="1"/>
</dbReference>
<reference evidence="3 4" key="1">
    <citation type="journal article" date="2014" name="Int. J. Syst. Evol. Microbiol.">
        <title>Complete genome sequence of Corynebacterium casei LMG S-19264T (=DSM 44701T), isolated from a smear-ripened cheese.</title>
        <authorList>
            <consortium name="US DOE Joint Genome Institute (JGI-PGF)"/>
            <person name="Walter F."/>
            <person name="Albersmeier A."/>
            <person name="Kalinowski J."/>
            <person name="Ruckert C."/>
        </authorList>
    </citation>
    <scope>NUCLEOTIDE SEQUENCE [LARGE SCALE GENOMIC DNA]</scope>
    <source>
        <strain evidence="3 4">JCM 4677</strain>
    </source>
</reference>
<dbReference type="EMBL" id="AP023440">
    <property type="protein sequence ID" value="BCL25443.1"/>
    <property type="molecule type" value="Genomic_DNA"/>
</dbReference>
<evidence type="ECO:0000313" key="4">
    <source>
        <dbReference type="Proteomes" id="UP000516444"/>
    </source>
</evidence>
<dbReference type="Pfam" id="PF00128">
    <property type="entry name" value="Alpha-amylase"/>
    <property type="match status" value="1"/>
</dbReference>
<dbReference type="InterPro" id="IPR045857">
    <property type="entry name" value="O16G_dom_2"/>
</dbReference>
<dbReference type="GO" id="GO:0009313">
    <property type="term" value="P:oligosaccharide catabolic process"/>
    <property type="evidence" value="ECO:0007669"/>
    <property type="project" value="TreeGrafter"/>
</dbReference>
<dbReference type="AlphaFoldDB" id="A0A7G1NQC6"/>
<evidence type="ECO:0000259" key="2">
    <source>
        <dbReference type="SMART" id="SM00642"/>
    </source>
</evidence>
<organism evidence="3 4">
    <name type="scientific">Streptomyces aurantiacus</name>
    <dbReference type="NCBI Taxonomy" id="47760"/>
    <lineage>
        <taxon>Bacteria</taxon>
        <taxon>Bacillati</taxon>
        <taxon>Actinomycetota</taxon>
        <taxon>Actinomycetes</taxon>
        <taxon>Kitasatosporales</taxon>
        <taxon>Streptomycetaceae</taxon>
        <taxon>Streptomyces</taxon>
        <taxon>Streptomyces aurantiacus group</taxon>
    </lineage>
</organism>
<dbReference type="InterPro" id="IPR017853">
    <property type="entry name" value="GH"/>
</dbReference>
<dbReference type="Gene3D" id="3.90.400.10">
    <property type="entry name" value="Oligo-1,6-glucosidase, Domain 2"/>
    <property type="match status" value="1"/>
</dbReference>
<evidence type="ECO:0000313" key="3">
    <source>
        <dbReference type="EMBL" id="BCL25443.1"/>
    </source>
</evidence>
<dbReference type="PANTHER" id="PTHR10357">
    <property type="entry name" value="ALPHA-AMYLASE FAMILY MEMBER"/>
    <property type="match status" value="1"/>
</dbReference>
<accession>A0A7G1NQC6</accession>
<dbReference type="RefSeq" id="WP_190849127.1">
    <property type="nucleotide sequence ID" value="NZ_AP023440.1"/>
</dbReference>
<protein>
    <submittedName>
        <fullName evidence="3">Alpha-glucosidase</fullName>
    </submittedName>
</protein>